<dbReference type="CDD" id="cd00293">
    <property type="entry name" value="USP-like"/>
    <property type="match status" value="1"/>
</dbReference>
<dbReference type="InterPro" id="IPR006015">
    <property type="entry name" value="Universal_stress_UspA"/>
</dbReference>
<sequence>MHGPTMKILLGVGGSELSYQALTETLDRVAETGDELTVAVFDNEDNDADLEAVQQRIQERIDESGLEPPIRRVEGTSPGSELVNIAESEGFDRIVLGGGGRSPLGKIQLGPIVEFVLLNAQTPVTLIR</sequence>
<dbReference type="AlphaFoldDB" id="Q5V097"/>
<feature type="domain" description="UspA" evidence="1">
    <location>
        <begin position="6"/>
        <end position="128"/>
    </location>
</feature>
<dbReference type="InterPro" id="IPR014729">
    <property type="entry name" value="Rossmann-like_a/b/a_fold"/>
</dbReference>
<reference evidence="2 3" key="1">
    <citation type="journal article" date="2004" name="Genome Res.">
        <title>Genome sequence of Haloarcula marismortui: a halophilic archaeon from the Dead Sea.</title>
        <authorList>
            <person name="Baliga N.S."/>
            <person name="Bonneau R."/>
            <person name="Facciotti M.T."/>
            <person name="Pan M."/>
            <person name="Glusman G."/>
            <person name="Deutsch E.W."/>
            <person name="Shannon P."/>
            <person name="Chiu Y."/>
            <person name="Weng R.S."/>
            <person name="Gan R.R."/>
            <person name="Hung P."/>
            <person name="Date S.V."/>
            <person name="Marcotte E."/>
            <person name="Hood L."/>
            <person name="Ng W.V."/>
        </authorList>
    </citation>
    <scope>NUCLEOTIDE SEQUENCE [LARGE SCALE GENOMIC DNA]</scope>
    <source>
        <strain evidence="3">ATCC 43049 / DSM 3752 / JCM 8966 / VKM B-1809</strain>
    </source>
</reference>
<dbReference type="EMBL" id="AY596297">
    <property type="protein sequence ID" value="AAV47056.1"/>
    <property type="molecule type" value="Genomic_DNA"/>
</dbReference>
<dbReference type="KEGG" id="hma:rrnAC2223"/>
<keyword evidence="3" id="KW-1185">Reference proteome</keyword>
<dbReference type="Proteomes" id="UP000001169">
    <property type="component" value="Chromosome I"/>
</dbReference>
<evidence type="ECO:0000313" key="2">
    <source>
        <dbReference type="EMBL" id="AAV47056.1"/>
    </source>
</evidence>
<accession>Q5V097</accession>
<dbReference type="PRINTS" id="PR01438">
    <property type="entry name" value="UNVRSLSTRESS"/>
</dbReference>
<dbReference type="Pfam" id="PF00582">
    <property type="entry name" value="Usp"/>
    <property type="match status" value="1"/>
</dbReference>
<gene>
    <name evidence="2" type="primary">usp2</name>
    <name evidence="2" type="ordered locus">rrnAC2223</name>
</gene>
<protein>
    <submittedName>
        <fullName evidence="2">Universal stress protein family</fullName>
    </submittedName>
</protein>
<dbReference type="EnsemblBacteria" id="AAV47056">
    <property type="protein sequence ID" value="AAV47056"/>
    <property type="gene ID" value="rrnAC2223"/>
</dbReference>
<dbReference type="SUPFAM" id="SSF52402">
    <property type="entry name" value="Adenine nucleotide alpha hydrolases-like"/>
    <property type="match status" value="1"/>
</dbReference>
<dbReference type="STRING" id="272569.rrnAC2223"/>
<dbReference type="InterPro" id="IPR006016">
    <property type="entry name" value="UspA"/>
</dbReference>
<name>Q5V097_HALMA</name>
<proteinExistence type="predicted"/>
<dbReference type="HOGENOM" id="CLU_049301_19_0_2"/>
<dbReference type="Gene3D" id="3.40.50.620">
    <property type="entry name" value="HUPs"/>
    <property type="match status" value="1"/>
</dbReference>
<dbReference type="PaxDb" id="272569-rrnAC2223"/>
<dbReference type="PATRIC" id="fig|272569.17.peg.2855"/>
<evidence type="ECO:0000313" key="3">
    <source>
        <dbReference type="Proteomes" id="UP000001169"/>
    </source>
</evidence>
<organism evidence="2 3">
    <name type="scientific">Haloarcula marismortui (strain ATCC 43049 / DSM 3752 / JCM 8966 / VKM B-1809)</name>
    <name type="common">Halobacterium marismortui</name>
    <dbReference type="NCBI Taxonomy" id="272569"/>
    <lineage>
        <taxon>Archaea</taxon>
        <taxon>Methanobacteriati</taxon>
        <taxon>Methanobacteriota</taxon>
        <taxon>Stenosarchaea group</taxon>
        <taxon>Halobacteria</taxon>
        <taxon>Halobacteriales</taxon>
        <taxon>Haloarculaceae</taxon>
        <taxon>Haloarcula</taxon>
    </lineage>
</organism>
<dbReference type="eggNOG" id="arCOG02053">
    <property type="taxonomic scope" value="Archaea"/>
</dbReference>
<evidence type="ECO:0000259" key="1">
    <source>
        <dbReference type="Pfam" id="PF00582"/>
    </source>
</evidence>